<organism evidence="1">
    <name type="scientific">Rhipicephalus pulchellus</name>
    <name type="common">Yellow backed tick</name>
    <name type="synonym">Dermacentor pulchellus</name>
    <dbReference type="NCBI Taxonomy" id="72859"/>
    <lineage>
        <taxon>Eukaryota</taxon>
        <taxon>Metazoa</taxon>
        <taxon>Ecdysozoa</taxon>
        <taxon>Arthropoda</taxon>
        <taxon>Chelicerata</taxon>
        <taxon>Arachnida</taxon>
        <taxon>Acari</taxon>
        <taxon>Parasitiformes</taxon>
        <taxon>Ixodida</taxon>
        <taxon>Ixodoidea</taxon>
        <taxon>Ixodidae</taxon>
        <taxon>Rhipicephalinae</taxon>
        <taxon>Rhipicephalus</taxon>
        <taxon>Rhipicephalus</taxon>
    </lineage>
</organism>
<feature type="non-terminal residue" evidence="1">
    <location>
        <position position="1"/>
    </location>
</feature>
<protein>
    <submittedName>
        <fullName evidence="1">Uncharacterized protein</fullName>
    </submittedName>
</protein>
<proteinExistence type="evidence at transcript level"/>
<evidence type="ECO:0000313" key="1">
    <source>
        <dbReference type="EMBL" id="JAA62799.1"/>
    </source>
</evidence>
<name>L7MHZ1_RHIPC</name>
<reference evidence="1" key="2">
    <citation type="journal article" date="2015" name="J. Proteomics">
        <title>Sexual differences in the sialomes of the zebra tick, Rhipicephalus pulchellus.</title>
        <authorList>
            <person name="Tan A.W."/>
            <person name="Francischetti I.M."/>
            <person name="Slovak M."/>
            <person name="Kini R.M."/>
            <person name="Ribeiro J.M."/>
        </authorList>
    </citation>
    <scope>NUCLEOTIDE SEQUENCE</scope>
    <source>
        <tissue evidence="1">Salivary gland</tissue>
    </source>
</reference>
<dbReference type="EMBL" id="GACK01002235">
    <property type="protein sequence ID" value="JAA62799.1"/>
    <property type="molecule type" value="mRNA"/>
</dbReference>
<sequence length="226" mass="25475">LNTLAFYSLAKPPKSGNSPTETVNSLLSPLDAPERKAARIAELVDNPLDGGNLPDAEAVLDKHGRLLDHKGIIEKKSDSRLIFYVAGYVVRKSLKKFPCPDCASCLCVLPIEAESRCNATLTNQFDHRDLVYPSYSFEGLVTKLENAFTTFFSRNKLHADSLVSFLIFLQGCELEPIGCTVHKRRLTGDVIKFYALTRLHFFTKSLNKNVASERDRQKHLKMRWCQ</sequence>
<accession>L7MHZ1</accession>
<dbReference type="AlphaFoldDB" id="L7MHZ1"/>
<reference evidence="1" key="1">
    <citation type="submission" date="2012-11" db="EMBL/GenBank/DDBJ databases">
        <authorList>
            <person name="Lucero-Rivera Y.E."/>
            <person name="Tovar-Ramirez D."/>
        </authorList>
    </citation>
    <scope>NUCLEOTIDE SEQUENCE</scope>
    <source>
        <tissue evidence="1">Salivary gland</tissue>
    </source>
</reference>